<keyword evidence="4" id="KW-1185">Reference proteome</keyword>
<proteinExistence type="predicted"/>
<protein>
    <recommendedName>
        <fullName evidence="2">GH16 domain-containing protein</fullName>
    </recommendedName>
</protein>
<dbReference type="EMBL" id="LJCR01000054">
    <property type="protein sequence ID" value="KPV54455.1"/>
    <property type="molecule type" value="Genomic_DNA"/>
</dbReference>
<evidence type="ECO:0000259" key="2">
    <source>
        <dbReference type="PROSITE" id="PS51762"/>
    </source>
</evidence>
<dbReference type="PROSITE" id="PS51762">
    <property type="entry name" value="GH16_2"/>
    <property type="match status" value="1"/>
</dbReference>
<evidence type="ECO:0000313" key="3">
    <source>
        <dbReference type="EMBL" id="KPV54455.1"/>
    </source>
</evidence>
<dbReference type="Proteomes" id="UP000050509">
    <property type="component" value="Unassembled WGS sequence"/>
</dbReference>
<dbReference type="CDD" id="cd00413">
    <property type="entry name" value="Glyco_hydrolase_16"/>
    <property type="match status" value="1"/>
</dbReference>
<gene>
    <name evidence="3" type="ORF">SE17_03645</name>
</gene>
<reference evidence="3 4" key="1">
    <citation type="submission" date="2015-09" db="EMBL/GenBank/DDBJ databases">
        <title>Draft genome sequence of Kouleothrix aurantiaca JCM 19913.</title>
        <authorList>
            <person name="Hemp J."/>
        </authorList>
    </citation>
    <scope>NUCLEOTIDE SEQUENCE [LARGE SCALE GENOMIC DNA]</scope>
    <source>
        <strain evidence="3 4">COM-B</strain>
    </source>
</reference>
<dbReference type="InterPro" id="IPR000757">
    <property type="entry name" value="Beta-glucanase-like"/>
</dbReference>
<dbReference type="GO" id="GO:0004553">
    <property type="term" value="F:hydrolase activity, hydrolyzing O-glycosyl compounds"/>
    <property type="evidence" value="ECO:0007669"/>
    <property type="project" value="InterPro"/>
</dbReference>
<feature type="signal peptide" evidence="1">
    <location>
        <begin position="1"/>
        <end position="18"/>
    </location>
</feature>
<sequence length="254" mass="27690">MRPLFAIFLLALACCAPAARGAAPAATVQFAGYTWRVRAGSGGPGPNTWDASNVWVDGSGALHLKIAHANGAWTCAELETTERFGFGTYQFQLDGAIDKLDPNVVLGLFTYPPDDVGPDTTNEIDIEFARWGAPANPNGNYTVWPAELGRRNSSHTFELALNGTYTTQRFHWSHDAIVFQSLHGHTDTDANEFARWDFRPSTFAQDIPQRPVPLHLNLWLFGGHAPTDGKEVEIVVSALRYTPPGQVFVPLAAG</sequence>
<feature type="domain" description="GH16" evidence="2">
    <location>
        <begin position="1"/>
        <end position="244"/>
    </location>
</feature>
<dbReference type="SUPFAM" id="SSF49899">
    <property type="entry name" value="Concanavalin A-like lectins/glucanases"/>
    <property type="match status" value="1"/>
</dbReference>
<accession>A0A0P9DFV9</accession>
<evidence type="ECO:0000313" key="4">
    <source>
        <dbReference type="Proteomes" id="UP000050509"/>
    </source>
</evidence>
<name>A0A0P9DFV9_9CHLR</name>
<dbReference type="AlphaFoldDB" id="A0A0P9DFV9"/>
<evidence type="ECO:0000256" key="1">
    <source>
        <dbReference type="SAM" id="SignalP"/>
    </source>
</evidence>
<dbReference type="Pfam" id="PF00722">
    <property type="entry name" value="Glyco_hydro_16"/>
    <property type="match status" value="1"/>
</dbReference>
<keyword evidence="1" id="KW-0732">Signal</keyword>
<dbReference type="PATRIC" id="fig|186479.3.peg.8918"/>
<dbReference type="GO" id="GO:0005975">
    <property type="term" value="P:carbohydrate metabolic process"/>
    <property type="evidence" value="ECO:0007669"/>
    <property type="project" value="InterPro"/>
</dbReference>
<dbReference type="Gene3D" id="2.60.120.200">
    <property type="match status" value="1"/>
</dbReference>
<organism evidence="3 4">
    <name type="scientific">Kouleothrix aurantiaca</name>
    <dbReference type="NCBI Taxonomy" id="186479"/>
    <lineage>
        <taxon>Bacteria</taxon>
        <taxon>Bacillati</taxon>
        <taxon>Chloroflexota</taxon>
        <taxon>Chloroflexia</taxon>
        <taxon>Chloroflexales</taxon>
        <taxon>Roseiflexineae</taxon>
        <taxon>Roseiflexaceae</taxon>
        <taxon>Kouleothrix</taxon>
    </lineage>
</organism>
<dbReference type="InterPro" id="IPR013320">
    <property type="entry name" value="ConA-like_dom_sf"/>
</dbReference>
<comment type="caution">
    <text evidence="3">The sequence shown here is derived from an EMBL/GenBank/DDBJ whole genome shotgun (WGS) entry which is preliminary data.</text>
</comment>
<feature type="chain" id="PRO_5006156220" description="GH16 domain-containing protein" evidence="1">
    <location>
        <begin position="19"/>
        <end position="254"/>
    </location>
</feature>